<proteinExistence type="predicted"/>
<accession>A0A423XGW5</accession>
<protein>
    <submittedName>
        <fullName evidence="2">Uncharacterized protein</fullName>
    </submittedName>
</protein>
<feature type="region of interest" description="Disordered" evidence="1">
    <location>
        <begin position="1"/>
        <end position="23"/>
    </location>
</feature>
<name>A0A423XGW5_9PEZI</name>
<evidence type="ECO:0000313" key="2">
    <source>
        <dbReference type="EMBL" id="ROW15296.1"/>
    </source>
</evidence>
<evidence type="ECO:0000313" key="3">
    <source>
        <dbReference type="Proteomes" id="UP000285146"/>
    </source>
</evidence>
<evidence type="ECO:0000256" key="1">
    <source>
        <dbReference type="SAM" id="MobiDB-lite"/>
    </source>
</evidence>
<keyword evidence="3" id="KW-1185">Reference proteome</keyword>
<dbReference type="AlphaFoldDB" id="A0A423XGW5"/>
<sequence length="97" mass="11164">MSTQGDEHQGSGQPPSYDDLDQNQVFQPINLVLSRQVYHAELTDSKAITIQAKPWDCKPYPRNPKGWTGARGMLRQDHLSPAVKTRDRHIYILRQQH</sequence>
<reference evidence="2 3" key="1">
    <citation type="submission" date="2015-09" db="EMBL/GenBank/DDBJ databases">
        <title>Host preference determinants of Valsa canker pathogens revealed by comparative genomics.</title>
        <authorList>
            <person name="Yin Z."/>
            <person name="Huang L."/>
        </authorList>
    </citation>
    <scope>NUCLEOTIDE SEQUENCE [LARGE SCALE GENOMIC DNA]</scope>
    <source>
        <strain evidence="2 3">SXYLt</strain>
    </source>
</reference>
<comment type="caution">
    <text evidence="2">The sequence shown here is derived from an EMBL/GenBank/DDBJ whole genome shotgun (WGS) entry which is preliminary data.</text>
</comment>
<organism evidence="2 3">
    <name type="scientific">Cytospora leucostoma</name>
    <dbReference type="NCBI Taxonomy" id="1230097"/>
    <lineage>
        <taxon>Eukaryota</taxon>
        <taxon>Fungi</taxon>
        <taxon>Dikarya</taxon>
        <taxon>Ascomycota</taxon>
        <taxon>Pezizomycotina</taxon>
        <taxon>Sordariomycetes</taxon>
        <taxon>Sordariomycetidae</taxon>
        <taxon>Diaporthales</taxon>
        <taxon>Cytosporaceae</taxon>
        <taxon>Cytospora</taxon>
    </lineage>
</organism>
<dbReference type="InParanoid" id="A0A423XGW5"/>
<gene>
    <name evidence="2" type="ORF">VPNG_02993</name>
</gene>
<dbReference type="EMBL" id="LKEB01000010">
    <property type="protein sequence ID" value="ROW15296.1"/>
    <property type="molecule type" value="Genomic_DNA"/>
</dbReference>
<dbReference type="Proteomes" id="UP000285146">
    <property type="component" value="Unassembled WGS sequence"/>
</dbReference>